<proteinExistence type="predicted"/>
<evidence type="ECO:0000313" key="3">
    <source>
        <dbReference type="Proteomes" id="UP000664073"/>
    </source>
</evidence>
<keyword evidence="2" id="KW-0449">Lipoprotein</keyword>
<evidence type="ECO:0000313" key="2">
    <source>
        <dbReference type="EMBL" id="MBO1326265.1"/>
    </source>
</evidence>
<organism evidence="2 3">
    <name type="scientific">Acetobacter garciniae</name>
    <dbReference type="NCBI Taxonomy" id="2817435"/>
    <lineage>
        <taxon>Bacteria</taxon>
        <taxon>Pseudomonadati</taxon>
        <taxon>Pseudomonadota</taxon>
        <taxon>Alphaproteobacteria</taxon>
        <taxon>Acetobacterales</taxon>
        <taxon>Acetobacteraceae</taxon>
        <taxon>Acetobacter</taxon>
    </lineage>
</organism>
<keyword evidence="3" id="KW-1185">Reference proteome</keyword>
<comment type="caution">
    <text evidence="2">The sequence shown here is derived from an EMBL/GenBank/DDBJ whole genome shotgun (WGS) entry which is preliminary data.</text>
</comment>
<keyword evidence="1" id="KW-0732">Signal</keyword>
<sequence length="143" mass="15244">MNSLSSFLRPTLMLLAPLLACSAPPRPQAPPLSQQMATLLGSMNRIGLVRFPLVRPGSVLPAEFNRPVSWHWSGTLEQGVSEIARQVGYRADVANTTSGPIIAISEDNATEATLLDELSAASNPTAEVDVDIPAHVIRITPHG</sequence>
<accession>A0A939HNF0</accession>
<gene>
    <name evidence="2" type="ORF">J2D77_14005</name>
</gene>
<evidence type="ECO:0000256" key="1">
    <source>
        <dbReference type="SAM" id="SignalP"/>
    </source>
</evidence>
<feature type="chain" id="PRO_5037301550" evidence="1">
    <location>
        <begin position="30"/>
        <end position="143"/>
    </location>
</feature>
<dbReference type="Pfam" id="PF16816">
    <property type="entry name" value="DotD"/>
    <property type="match status" value="1"/>
</dbReference>
<dbReference type="Gene3D" id="3.55.50.60">
    <property type="entry name" value="DotD protein"/>
    <property type="match status" value="1"/>
</dbReference>
<dbReference type="AlphaFoldDB" id="A0A939HNF0"/>
<feature type="signal peptide" evidence="1">
    <location>
        <begin position="1"/>
        <end position="29"/>
    </location>
</feature>
<name>A0A939HNF0_9PROT</name>
<dbReference type="InterPro" id="IPR038140">
    <property type="entry name" value="DotD_sf"/>
</dbReference>
<dbReference type="EMBL" id="JAFVMH010000008">
    <property type="protein sequence ID" value="MBO1326265.1"/>
    <property type="molecule type" value="Genomic_DNA"/>
</dbReference>
<reference evidence="2" key="1">
    <citation type="submission" date="2021-03" db="EMBL/GenBank/DDBJ databases">
        <title>The complete genome sequence of Acetobacter sp. TBRC 12339.</title>
        <authorList>
            <person name="Charoenyingcharoen P."/>
            <person name="Yukphan P."/>
        </authorList>
    </citation>
    <scope>NUCLEOTIDE SEQUENCE</scope>
    <source>
        <strain evidence="2">TBRC 12339</strain>
    </source>
</reference>
<dbReference type="InterPro" id="IPR031817">
    <property type="entry name" value="DotD"/>
</dbReference>
<dbReference type="Proteomes" id="UP000664073">
    <property type="component" value="Unassembled WGS sequence"/>
</dbReference>
<protein>
    <submittedName>
        <fullName evidence="2">DotD/TraH family lipoprotein</fullName>
    </submittedName>
</protein>
<dbReference type="RefSeq" id="WP_207846931.1">
    <property type="nucleotide sequence ID" value="NZ_JAFVMH010000008.1"/>
</dbReference>